<dbReference type="HAMAP" id="MF_00374">
    <property type="entry name" value="Ribosomal_uL29"/>
    <property type="match status" value="1"/>
</dbReference>
<gene>
    <name evidence="5 6" type="primary">rpmC</name>
    <name evidence="6" type="ORF">NSMM_360011</name>
</gene>
<evidence type="ECO:0000313" key="6">
    <source>
        <dbReference type="EMBL" id="SCZ85196.1"/>
    </source>
</evidence>
<dbReference type="InterPro" id="IPR036049">
    <property type="entry name" value="Ribosomal_uL29_sf"/>
</dbReference>
<dbReference type="CDD" id="cd00427">
    <property type="entry name" value="Ribosomal_L29_HIP"/>
    <property type="match status" value="1"/>
</dbReference>
<evidence type="ECO:0000256" key="4">
    <source>
        <dbReference type="ARBA" id="ARBA00035204"/>
    </source>
</evidence>
<dbReference type="PROSITE" id="PS00579">
    <property type="entry name" value="RIBOSOMAL_L29"/>
    <property type="match status" value="1"/>
</dbReference>
<dbReference type="RefSeq" id="WP_090285270.1">
    <property type="nucleotide sequence ID" value="NZ_FMWO01000043.1"/>
</dbReference>
<reference evidence="6 7" key="1">
    <citation type="submission" date="2016-10" db="EMBL/GenBank/DDBJ databases">
        <authorList>
            <person name="de Groot N.N."/>
        </authorList>
    </citation>
    <scope>NUCLEOTIDE SEQUENCE [LARGE SCALE GENOMIC DNA]</scope>
    <source>
        <strain evidence="6">1</strain>
    </source>
</reference>
<evidence type="ECO:0000256" key="1">
    <source>
        <dbReference type="ARBA" id="ARBA00009254"/>
    </source>
</evidence>
<dbReference type="Proteomes" id="UP000198729">
    <property type="component" value="Unassembled WGS sequence"/>
</dbReference>
<dbReference type="STRING" id="51642.NSMM_360011"/>
<dbReference type="Pfam" id="PF00831">
    <property type="entry name" value="Ribosomal_L29"/>
    <property type="match status" value="1"/>
</dbReference>
<dbReference type="Gene3D" id="1.10.287.310">
    <property type="match status" value="1"/>
</dbReference>
<dbReference type="AlphaFoldDB" id="A0A1G5SDB3"/>
<dbReference type="OrthoDB" id="9815192at2"/>
<organism evidence="6 7">
    <name type="scientific">Nitrosomonas mobilis</name>
    <dbReference type="NCBI Taxonomy" id="51642"/>
    <lineage>
        <taxon>Bacteria</taxon>
        <taxon>Pseudomonadati</taxon>
        <taxon>Pseudomonadota</taxon>
        <taxon>Betaproteobacteria</taxon>
        <taxon>Nitrosomonadales</taxon>
        <taxon>Nitrosomonadaceae</taxon>
        <taxon>Nitrosomonas</taxon>
    </lineage>
</organism>
<keyword evidence="3 5" id="KW-0687">Ribonucleoprotein</keyword>
<dbReference type="InterPro" id="IPR001854">
    <property type="entry name" value="Ribosomal_uL29"/>
</dbReference>
<proteinExistence type="inferred from homology"/>
<accession>A0A1G5SDB3</accession>
<dbReference type="GO" id="GO:0005840">
    <property type="term" value="C:ribosome"/>
    <property type="evidence" value="ECO:0007669"/>
    <property type="project" value="UniProtKB-KW"/>
</dbReference>
<protein>
    <recommendedName>
        <fullName evidence="4 5">Large ribosomal subunit protein uL29</fullName>
    </recommendedName>
</protein>
<sequence length="62" mass="7288">MKVSELNHKSITDLKKELIVLKRTQFGLRLRHGTQQLENTSQIKSVRRNIARVKTFISQKLK</sequence>
<evidence type="ECO:0000256" key="2">
    <source>
        <dbReference type="ARBA" id="ARBA00022980"/>
    </source>
</evidence>
<evidence type="ECO:0000313" key="7">
    <source>
        <dbReference type="Proteomes" id="UP000198729"/>
    </source>
</evidence>
<dbReference type="EMBL" id="FMWO01000043">
    <property type="protein sequence ID" value="SCZ85196.1"/>
    <property type="molecule type" value="Genomic_DNA"/>
</dbReference>
<keyword evidence="7" id="KW-1185">Reference proteome</keyword>
<comment type="similarity">
    <text evidence="1 5">Belongs to the universal ribosomal protein uL29 family.</text>
</comment>
<dbReference type="NCBIfam" id="TIGR00012">
    <property type="entry name" value="L29"/>
    <property type="match status" value="1"/>
</dbReference>
<dbReference type="SUPFAM" id="SSF46561">
    <property type="entry name" value="Ribosomal protein L29 (L29p)"/>
    <property type="match status" value="1"/>
</dbReference>
<keyword evidence="2 5" id="KW-0689">Ribosomal protein</keyword>
<evidence type="ECO:0000256" key="5">
    <source>
        <dbReference type="HAMAP-Rule" id="MF_00374"/>
    </source>
</evidence>
<dbReference type="GO" id="GO:0006412">
    <property type="term" value="P:translation"/>
    <property type="evidence" value="ECO:0007669"/>
    <property type="project" value="UniProtKB-UniRule"/>
</dbReference>
<name>A0A1G5SDB3_9PROT</name>
<dbReference type="GO" id="GO:1990904">
    <property type="term" value="C:ribonucleoprotein complex"/>
    <property type="evidence" value="ECO:0007669"/>
    <property type="project" value="UniProtKB-KW"/>
</dbReference>
<dbReference type="GO" id="GO:0003735">
    <property type="term" value="F:structural constituent of ribosome"/>
    <property type="evidence" value="ECO:0007669"/>
    <property type="project" value="InterPro"/>
</dbReference>
<evidence type="ECO:0000256" key="3">
    <source>
        <dbReference type="ARBA" id="ARBA00023274"/>
    </source>
</evidence>
<dbReference type="InterPro" id="IPR018254">
    <property type="entry name" value="Ribosomal_uL29_CS"/>
</dbReference>